<dbReference type="PANTHER" id="PTHR13235:SF2">
    <property type="entry name" value="SINGLE-STRAND SELECTIVE MONOFUNCTIONAL URACIL DNA GLYCOSYLASE"/>
    <property type="match status" value="1"/>
</dbReference>
<keyword evidence="3" id="KW-0227">DNA damage</keyword>
<dbReference type="AlphaFoldDB" id="A0A2T7PUU0"/>
<dbReference type="SUPFAM" id="SSF52141">
    <property type="entry name" value="Uracil-DNA glycosylase-like"/>
    <property type="match status" value="1"/>
</dbReference>
<dbReference type="GO" id="GO:0000703">
    <property type="term" value="F:oxidized pyrimidine nucleobase lesion DNA N-glycosylase activity"/>
    <property type="evidence" value="ECO:0007669"/>
    <property type="project" value="TreeGrafter"/>
</dbReference>
<dbReference type="InterPro" id="IPR039134">
    <property type="entry name" value="SMUG1"/>
</dbReference>
<dbReference type="OrthoDB" id="408702at2759"/>
<evidence type="ECO:0000256" key="3">
    <source>
        <dbReference type="ARBA" id="ARBA00022763"/>
    </source>
</evidence>
<dbReference type="CDD" id="cd19374">
    <property type="entry name" value="UDG-F3_SMUG1-like"/>
    <property type="match status" value="1"/>
</dbReference>
<reference evidence="10 11" key="1">
    <citation type="submission" date="2018-04" db="EMBL/GenBank/DDBJ databases">
        <title>The genome of golden apple snail Pomacea canaliculata provides insight into stress tolerance and invasive adaptation.</title>
        <authorList>
            <person name="Liu C."/>
            <person name="Liu B."/>
            <person name="Ren Y."/>
            <person name="Zhang Y."/>
            <person name="Wang H."/>
            <person name="Li S."/>
            <person name="Jiang F."/>
            <person name="Yin L."/>
            <person name="Zhang G."/>
            <person name="Qian W."/>
            <person name="Fan W."/>
        </authorList>
    </citation>
    <scope>NUCLEOTIDE SEQUENCE [LARGE SCALE GENOMIC DNA]</scope>
    <source>
        <strain evidence="10">SZHN2017</strain>
        <tissue evidence="10">Muscle</tissue>
    </source>
</reference>
<comment type="similarity">
    <text evidence="2">Belongs to the uracil-DNA glycosylase (UDG) superfamily. SMUG1 family.</text>
</comment>
<dbReference type="FunFam" id="3.40.470.10:FF:000005">
    <property type="entry name" value="Single-strand selective monofunctional uracil DNA glycosylase"/>
    <property type="match status" value="1"/>
</dbReference>
<dbReference type="GO" id="GO:0003677">
    <property type="term" value="F:DNA binding"/>
    <property type="evidence" value="ECO:0007669"/>
    <property type="project" value="UniProtKB-KW"/>
</dbReference>
<keyword evidence="11" id="KW-1185">Reference proteome</keyword>
<keyword evidence="7" id="KW-0539">Nucleus</keyword>
<feature type="domain" description="Uracil-DNA glycosylase-like" evidence="9">
    <location>
        <begin position="411"/>
        <end position="586"/>
    </location>
</feature>
<name>A0A2T7PUU0_POMCA</name>
<dbReference type="PANTHER" id="PTHR13235">
    <property type="entry name" value="SINGLE-STRAND SELECTIVE MONOFUNCTIONAL URACIL DNA GLYCOSYLASE"/>
    <property type="match status" value="1"/>
</dbReference>
<dbReference type="EMBL" id="PZQS01000002">
    <property type="protein sequence ID" value="PVD37179.1"/>
    <property type="molecule type" value="Genomic_DNA"/>
</dbReference>
<dbReference type="Pfam" id="PF03167">
    <property type="entry name" value="UDG"/>
    <property type="match status" value="1"/>
</dbReference>
<accession>A0A2T7PUU0</accession>
<dbReference type="GO" id="GO:0005634">
    <property type="term" value="C:nucleus"/>
    <property type="evidence" value="ECO:0007669"/>
    <property type="project" value="UniProtKB-SubCell"/>
</dbReference>
<dbReference type="Proteomes" id="UP000245119">
    <property type="component" value="Linkage Group LG2"/>
</dbReference>
<evidence type="ECO:0000256" key="5">
    <source>
        <dbReference type="ARBA" id="ARBA00023125"/>
    </source>
</evidence>
<evidence type="ECO:0000313" key="11">
    <source>
        <dbReference type="Proteomes" id="UP000245119"/>
    </source>
</evidence>
<feature type="region of interest" description="Disordered" evidence="8">
    <location>
        <begin position="11"/>
        <end position="92"/>
    </location>
</feature>
<keyword evidence="6" id="KW-0234">DNA repair</keyword>
<protein>
    <recommendedName>
        <fullName evidence="9">Uracil-DNA glycosylase-like domain-containing protein</fullName>
    </recommendedName>
</protein>
<evidence type="ECO:0000256" key="1">
    <source>
        <dbReference type="ARBA" id="ARBA00004123"/>
    </source>
</evidence>
<organism evidence="10 11">
    <name type="scientific">Pomacea canaliculata</name>
    <name type="common">Golden apple snail</name>
    <dbReference type="NCBI Taxonomy" id="400727"/>
    <lineage>
        <taxon>Eukaryota</taxon>
        <taxon>Metazoa</taxon>
        <taxon>Spiralia</taxon>
        <taxon>Lophotrochozoa</taxon>
        <taxon>Mollusca</taxon>
        <taxon>Gastropoda</taxon>
        <taxon>Caenogastropoda</taxon>
        <taxon>Architaenioglossa</taxon>
        <taxon>Ampullarioidea</taxon>
        <taxon>Ampullariidae</taxon>
        <taxon>Pomacea</taxon>
    </lineage>
</organism>
<dbReference type="InterPro" id="IPR036895">
    <property type="entry name" value="Uracil-DNA_glycosylase-like_sf"/>
</dbReference>
<comment type="subcellular location">
    <subcellularLocation>
        <location evidence="1">Nucleus</location>
    </subcellularLocation>
</comment>
<feature type="region of interest" description="Disordered" evidence="8">
    <location>
        <begin position="266"/>
        <end position="334"/>
    </location>
</feature>
<evidence type="ECO:0000256" key="2">
    <source>
        <dbReference type="ARBA" id="ARBA00007889"/>
    </source>
</evidence>
<comment type="caution">
    <text evidence="10">The sequence shown here is derived from an EMBL/GenBank/DDBJ whole genome shotgun (WGS) entry which is preliminary data.</text>
</comment>
<gene>
    <name evidence="10" type="ORF">C0Q70_04174</name>
</gene>
<dbReference type="STRING" id="400727.A0A2T7PUU0"/>
<keyword evidence="5" id="KW-0238">DNA-binding</keyword>
<feature type="compositionally biased region" description="Polar residues" evidence="8">
    <location>
        <begin position="18"/>
        <end position="30"/>
    </location>
</feature>
<feature type="compositionally biased region" description="Pro residues" evidence="8">
    <location>
        <begin position="318"/>
        <end position="332"/>
    </location>
</feature>
<evidence type="ECO:0000256" key="6">
    <source>
        <dbReference type="ARBA" id="ARBA00023204"/>
    </source>
</evidence>
<evidence type="ECO:0000256" key="7">
    <source>
        <dbReference type="ARBA" id="ARBA00023242"/>
    </source>
</evidence>
<dbReference type="Gene3D" id="3.40.470.10">
    <property type="entry name" value="Uracil-DNA glycosylase-like domain"/>
    <property type="match status" value="1"/>
</dbReference>
<dbReference type="GO" id="GO:0006284">
    <property type="term" value="P:base-excision repair"/>
    <property type="evidence" value="ECO:0007669"/>
    <property type="project" value="InterPro"/>
</dbReference>
<proteinExistence type="inferred from homology"/>
<sequence length="647" mass="70186">MSYPWYGLGAATSIPPHENSSQNGSLTHSPATLARGSDSPGSSQHIGVQSGGFPPSFPTLSASSTQQSDSLSQSPHAMSHPSPGTYLPPLGAENSFQQHLYSSHNRFASFGSDGVPSVDQNFSQFGMTPSSMSSLSQSYAMRSQAYPSVGGYGEGASQQDLARFNAYSSAPYSTAGFENYYSHFDGRSMTGSSQSPDSQLMSAADRLIKQDPFENGMPRPGANPWQFAADSRDGLYLGSGYTPPVPPYGGPLPPLFHTNSHYRPMNYDAPQMPPHFKPDPSDPYAIGSPGLGGCFSPQQLMYSSTGKKSPKKKDSSPTPKPPTNPSDSPPVPNKASRYFSDRGIFMFVPPESGPSMGPYPGMHMISIADRYILCQKALCQRLAEVDLPPKVTYVYNPLEYAFETHYKFVKKYYNSTKRVLFLGMNPGPFGMSQNGVPFGECNIVTDWMQIEGEVQKPIVEHPKRPVMGMECKRSEVSGARFWELFRRLCPTPESFFNNCAIHNLCPLAFMTETGKNVAPSDMPVKVLRQLDSLCDTTFLEVVALFKVEHVITVGKYAYTCAQKALTAANVTHVALHCMMHPSPANPSANKGWADIAEGQLREFGGVNPLPVGLGMSGGGSDSFGDGKRTYDGVDGNPSQKRMKSDEA</sequence>
<evidence type="ECO:0000259" key="9">
    <source>
        <dbReference type="Pfam" id="PF03167"/>
    </source>
</evidence>
<keyword evidence="4" id="KW-0378">Hydrolase</keyword>
<feature type="region of interest" description="Disordered" evidence="8">
    <location>
        <begin position="614"/>
        <end position="647"/>
    </location>
</feature>
<dbReference type="GO" id="GO:0017065">
    <property type="term" value="F:single-strand selective uracil DNA N-glycosylase activity"/>
    <property type="evidence" value="ECO:0007669"/>
    <property type="project" value="InterPro"/>
</dbReference>
<evidence type="ECO:0000256" key="4">
    <source>
        <dbReference type="ARBA" id="ARBA00022801"/>
    </source>
</evidence>
<evidence type="ECO:0000256" key="8">
    <source>
        <dbReference type="SAM" id="MobiDB-lite"/>
    </source>
</evidence>
<evidence type="ECO:0000313" key="10">
    <source>
        <dbReference type="EMBL" id="PVD37179.1"/>
    </source>
</evidence>
<feature type="compositionally biased region" description="Low complexity" evidence="8">
    <location>
        <begin position="59"/>
        <end position="74"/>
    </location>
</feature>
<dbReference type="InterPro" id="IPR005122">
    <property type="entry name" value="Uracil-DNA_glycosylase-like"/>
</dbReference>